<reference evidence="2 3" key="1">
    <citation type="submission" date="2023-08" db="EMBL/GenBank/DDBJ databases">
        <authorList>
            <person name="Girao M."/>
            <person name="Carvalho M.F."/>
        </authorList>
    </citation>
    <scope>NUCLEOTIDE SEQUENCE [LARGE SCALE GENOMIC DNA]</scope>
    <source>
        <strain evidence="2 3">CT-R113</strain>
    </source>
</reference>
<gene>
    <name evidence="2" type="ORF">Q8791_03990</name>
</gene>
<protein>
    <recommendedName>
        <fullName evidence="4">ABC transporter permease</fullName>
    </recommendedName>
</protein>
<dbReference type="RefSeq" id="WP_330090191.1">
    <property type="nucleotide sequence ID" value="NZ_JAUZMY010000003.1"/>
</dbReference>
<keyword evidence="1" id="KW-1133">Transmembrane helix</keyword>
<evidence type="ECO:0000256" key="1">
    <source>
        <dbReference type="SAM" id="Phobius"/>
    </source>
</evidence>
<dbReference type="Proteomes" id="UP001356095">
    <property type="component" value="Unassembled WGS sequence"/>
</dbReference>
<dbReference type="EMBL" id="JAUZMY010000003">
    <property type="protein sequence ID" value="MEE2036381.1"/>
    <property type="molecule type" value="Genomic_DNA"/>
</dbReference>
<keyword evidence="1" id="KW-0812">Transmembrane</keyword>
<evidence type="ECO:0000313" key="2">
    <source>
        <dbReference type="EMBL" id="MEE2036381.1"/>
    </source>
</evidence>
<comment type="caution">
    <text evidence="2">The sequence shown here is derived from an EMBL/GenBank/DDBJ whole genome shotgun (WGS) entry which is preliminary data.</text>
</comment>
<proteinExistence type="predicted"/>
<keyword evidence="3" id="KW-1185">Reference proteome</keyword>
<feature type="transmembrane region" description="Helical" evidence="1">
    <location>
        <begin position="326"/>
        <end position="343"/>
    </location>
</feature>
<feature type="transmembrane region" description="Helical" evidence="1">
    <location>
        <begin position="242"/>
        <end position="259"/>
    </location>
</feature>
<keyword evidence="1" id="KW-0472">Membrane</keyword>
<accession>A0ABU7K2A6</accession>
<feature type="transmembrane region" description="Helical" evidence="1">
    <location>
        <begin position="21"/>
        <end position="38"/>
    </location>
</feature>
<organism evidence="2 3">
    <name type="scientific">Nocardiopsis codii</name>
    <dbReference type="NCBI Taxonomy" id="3065942"/>
    <lineage>
        <taxon>Bacteria</taxon>
        <taxon>Bacillati</taxon>
        <taxon>Actinomycetota</taxon>
        <taxon>Actinomycetes</taxon>
        <taxon>Streptosporangiales</taxon>
        <taxon>Nocardiopsidaceae</taxon>
        <taxon>Nocardiopsis</taxon>
    </lineage>
</organism>
<feature type="transmembrane region" description="Helical" evidence="1">
    <location>
        <begin position="279"/>
        <end position="306"/>
    </location>
</feature>
<evidence type="ECO:0008006" key="4">
    <source>
        <dbReference type="Google" id="ProtNLM"/>
    </source>
</evidence>
<sequence length="355" mass="36096">MNGRELLGEVWRNLLSGTTRAALFGLAFAAVVGALAVADARAVVALHQRAAEFVAAGASVRVLSVAANVDGNACDALGDVPGVVSSGALAEDGTLLLAAMPDNPLPTYRVTPGMAAVLGVRAESASGVWVSSRTAETLRAGPGQVVDTDTGPVTLAGVFDYPDDGRDSRLGYAVLVPEPAAGTFDQCWADVRPPTDGADEMLRWAVRPGAAQGLSVTQGQLNPTLGAEFDGAAEFAGRPTRFALPAAALAGLVLGFVSVRLRRLELAGALHVGVSRGALLAGAVLETAAWTLAGLALALCSLVVAAHVGNPADPWDAVLVDARGPAAAALAALAGAAVAASLVRERHLFRYFKDR</sequence>
<evidence type="ECO:0000313" key="3">
    <source>
        <dbReference type="Proteomes" id="UP001356095"/>
    </source>
</evidence>
<name>A0ABU7K2A6_9ACTN</name>